<dbReference type="Gene3D" id="3.30.160.60">
    <property type="entry name" value="Classic Zinc Finger"/>
    <property type="match status" value="3"/>
</dbReference>
<dbReference type="PROSITE" id="PS50157">
    <property type="entry name" value="ZINC_FINGER_C2H2_2"/>
    <property type="match status" value="4"/>
</dbReference>
<evidence type="ECO:0000313" key="2">
    <source>
        <dbReference type="Proteomes" id="UP000286415"/>
    </source>
</evidence>
<protein>
    <submittedName>
        <fullName evidence="1">Uncharacterized protein</fullName>
    </submittedName>
</protein>
<evidence type="ECO:0000313" key="1">
    <source>
        <dbReference type="EMBL" id="KAG5447615.1"/>
    </source>
</evidence>
<dbReference type="GO" id="GO:0010468">
    <property type="term" value="P:regulation of gene expression"/>
    <property type="evidence" value="ECO:0007669"/>
    <property type="project" value="TreeGrafter"/>
</dbReference>
<name>A0A8T1MFI6_CLOSI</name>
<reference evidence="1 2" key="2">
    <citation type="journal article" date="2021" name="Genomics">
        <title>High-quality reference genome for Clonorchis sinensis.</title>
        <authorList>
            <person name="Young N.D."/>
            <person name="Stroehlein A.J."/>
            <person name="Kinkar L."/>
            <person name="Wang T."/>
            <person name="Sohn W.M."/>
            <person name="Chang B.C.H."/>
            <person name="Kaur P."/>
            <person name="Weisz D."/>
            <person name="Dudchenko O."/>
            <person name="Aiden E.L."/>
            <person name="Korhonen P.K."/>
            <person name="Gasser R.B."/>
        </authorList>
    </citation>
    <scope>NUCLEOTIDE SEQUENCE [LARGE SCALE GENOMIC DNA]</scope>
    <source>
        <strain evidence="1">Cs-k2</strain>
    </source>
</reference>
<dbReference type="PROSITE" id="PS00028">
    <property type="entry name" value="ZINC_FINGER_C2H2_1"/>
    <property type="match status" value="2"/>
</dbReference>
<accession>A0A8T1MFI6</accession>
<dbReference type="STRING" id="79923.G7YDU7"/>
<dbReference type="InterPro" id="IPR013087">
    <property type="entry name" value="Znf_C2H2_type"/>
</dbReference>
<proteinExistence type="predicted"/>
<dbReference type="PANTHER" id="PTHR16515">
    <property type="entry name" value="PR DOMAIN ZINC FINGER PROTEIN"/>
    <property type="match status" value="1"/>
</dbReference>
<dbReference type="GO" id="GO:0005634">
    <property type="term" value="C:nucleus"/>
    <property type="evidence" value="ECO:0007669"/>
    <property type="project" value="UniProtKB-SubCell"/>
</dbReference>
<dbReference type="EMBL" id="NIRI02000042">
    <property type="protein sequence ID" value="KAG5447615.1"/>
    <property type="molecule type" value="Genomic_DNA"/>
</dbReference>
<dbReference type="GO" id="GO:0008270">
    <property type="term" value="F:zinc ion binding"/>
    <property type="evidence" value="ECO:0007669"/>
    <property type="project" value="UniProtKB-KW"/>
</dbReference>
<dbReference type="SMART" id="SM00355">
    <property type="entry name" value="ZnF_C2H2"/>
    <property type="match status" value="4"/>
</dbReference>
<dbReference type="Proteomes" id="UP000286415">
    <property type="component" value="Unassembled WGS sequence"/>
</dbReference>
<organism evidence="1 2">
    <name type="scientific">Clonorchis sinensis</name>
    <name type="common">Chinese liver fluke</name>
    <dbReference type="NCBI Taxonomy" id="79923"/>
    <lineage>
        <taxon>Eukaryota</taxon>
        <taxon>Metazoa</taxon>
        <taxon>Spiralia</taxon>
        <taxon>Lophotrochozoa</taxon>
        <taxon>Platyhelminthes</taxon>
        <taxon>Trematoda</taxon>
        <taxon>Digenea</taxon>
        <taxon>Opisthorchiida</taxon>
        <taxon>Opisthorchiata</taxon>
        <taxon>Opisthorchiidae</taxon>
        <taxon>Clonorchis</taxon>
    </lineage>
</organism>
<dbReference type="InterPro" id="IPR050331">
    <property type="entry name" value="Zinc_finger"/>
</dbReference>
<dbReference type="PANTHER" id="PTHR16515:SF66">
    <property type="entry name" value="C2H2-TYPE DOMAIN-CONTAINING PROTEIN"/>
    <property type="match status" value="1"/>
</dbReference>
<gene>
    <name evidence="1" type="ORF">CSKR_107852</name>
</gene>
<dbReference type="OrthoDB" id="3437960at2759"/>
<comment type="caution">
    <text evidence="1">The sequence shown here is derived from an EMBL/GenBank/DDBJ whole genome shotgun (WGS) entry which is preliminary data.</text>
</comment>
<dbReference type="Pfam" id="PF00096">
    <property type="entry name" value="zf-C2H2"/>
    <property type="match status" value="2"/>
</dbReference>
<dbReference type="InterPro" id="IPR036236">
    <property type="entry name" value="Znf_C2H2_sf"/>
</dbReference>
<sequence length="186" mass="21849">MSFLYEVLVVFFYLLEDTQGKQNYRHYLQSTKRANLNSVDSILPEDSTRTNQPSKSEETKTRKQKMCTLCGKRFARLFSLRRHAFVHTSSKNYHCEFCNKLFKLHGSLKRHRCEFPANAESKSGERKHTCDVCGKTEVCQKNLEVHMRVHSKERPFLCELCGWSFGTSSNLYRHRRAKHLGMATYQ</sequence>
<keyword evidence="2" id="KW-1185">Reference proteome</keyword>
<reference evidence="1 2" key="1">
    <citation type="journal article" date="2018" name="Biotechnol. Adv.">
        <title>Improved genomic resources and new bioinformatic workflow for the carcinogenic parasite Clonorchis sinensis: Biotechnological implications.</title>
        <authorList>
            <person name="Wang D."/>
            <person name="Korhonen P.K."/>
            <person name="Gasser R.B."/>
            <person name="Young N.D."/>
        </authorList>
    </citation>
    <scope>NUCLEOTIDE SEQUENCE [LARGE SCALE GENOMIC DNA]</scope>
    <source>
        <strain evidence="1">Cs-k2</strain>
    </source>
</reference>
<dbReference type="SUPFAM" id="SSF57667">
    <property type="entry name" value="beta-beta-alpha zinc fingers"/>
    <property type="match status" value="2"/>
</dbReference>